<evidence type="ECO:0000313" key="1">
    <source>
        <dbReference type="EMBL" id="KKM62229.1"/>
    </source>
</evidence>
<name>A0A0F9IXX2_9ZZZZ</name>
<proteinExistence type="predicted"/>
<dbReference type="AlphaFoldDB" id="A0A0F9IXX2"/>
<sequence>MIKTSDLRDMDVVSLILKQANLKSIIQYGIVSIVIQCFLFQKVRNDARPEDV</sequence>
<protein>
    <submittedName>
        <fullName evidence="1">Uncharacterized protein</fullName>
    </submittedName>
</protein>
<dbReference type="EMBL" id="LAZR01011341">
    <property type="protein sequence ID" value="KKM62229.1"/>
    <property type="molecule type" value="Genomic_DNA"/>
</dbReference>
<gene>
    <name evidence="1" type="ORF">LCGC14_1523800</name>
</gene>
<organism evidence="1">
    <name type="scientific">marine sediment metagenome</name>
    <dbReference type="NCBI Taxonomy" id="412755"/>
    <lineage>
        <taxon>unclassified sequences</taxon>
        <taxon>metagenomes</taxon>
        <taxon>ecological metagenomes</taxon>
    </lineage>
</organism>
<reference evidence="1" key="1">
    <citation type="journal article" date="2015" name="Nature">
        <title>Complex archaea that bridge the gap between prokaryotes and eukaryotes.</title>
        <authorList>
            <person name="Spang A."/>
            <person name="Saw J.H."/>
            <person name="Jorgensen S.L."/>
            <person name="Zaremba-Niedzwiedzka K."/>
            <person name="Martijn J."/>
            <person name="Lind A.E."/>
            <person name="van Eijk R."/>
            <person name="Schleper C."/>
            <person name="Guy L."/>
            <person name="Ettema T.J."/>
        </authorList>
    </citation>
    <scope>NUCLEOTIDE SEQUENCE</scope>
</reference>
<comment type="caution">
    <text evidence="1">The sequence shown here is derived from an EMBL/GenBank/DDBJ whole genome shotgun (WGS) entry which is preliminary data.</text>
</comment>
<accession>A0A0F9IXX2</accession>